<dbReference type="PATRIC" id="fig|1150625.3.peg.1954"/>
<accession>A0A147K824</accession>
<evidence type="ECO:0000313" key="3">
    <source>
        <dbReference type="Proteomes" id="UP000074108"/>
    </source>
</evidence>
<dbReference type="CDD" id="cd06587">
    <property type="entry name" value="VOC"/>
    <property type="match status" value="1"/>
</dbReference>
<gene>
    <name evidence="2" type="ORF">Q75_09215</name>
</gene>
<dbReference type="AlphaFoldDB" id="A0A147K824"/>
<dbReference type="SUPFAM" id="SSF54593">
    <property type="entry name" value="Glyoxalase/Bleomycin resistance protein/Dihydroxybiphenyl dioxygenase"/>
    <property type="match status" value="1"/>
</dbReference>
<dbReference type="Gene3D" id="3.10.180.10">
    <property type="entry name" value="2,3-Dihydroxybiphenyl 1,2-Dioxygenase, domain 1"/>
    <property type="match status" value="1"/>
</dbReference>
<proteinExistence type="predicted"/>
<dbReference type="OrthoDB" id="291991at2"/>
<evidence type="ECO:0000259" key="1">
    <source>
        <dbReference type="PROSITE" id="PS51819"/>
    </source>
</evidence>
<dbReference type="STRING" id="1150625.Q75_09215"/>
<organism evidence="2 3">
    <name type="scientific">Bacillus coahuilensis p1.1.43</name>
    <dbReference type="NCBI Taxonomy" id="1150625"/>
    <lineage>
        <taxon>Bacteria</taxon>
        <taxon>Bacillati</taxon>
        <taxon>Bacillota</taxon>
        <taxon>Bacilli</taxon>
        <taxon>Bacillales</taxon>
        <taxon>Bacillaceae</taxon>
        <taxon>Bacillus</taxon>
    </lineage>
</organism>
<protein>
    <recommendedName>
        <fullName evidence="1">VOC domain-containing protein</fullName>
    </recommendedName>
</protein>
<dbReference type="InterPro" id="IPR037523">
    <property type="entry name" value="VOC_core"/>
</dbReference>
<comment type="caution">
    <text evidence="2">The sequence shown here is derived from an EMBL/GenBank/DDBJ whole genome shotgun (WGS) entry which is preliminary data.</text>
</comment>
<dbReference type="InterPro" id="IPR004360">
    <property type="entry name" value="Glyas_Fos-R_dOase_dom"/>
</dbReference>
<dbReference type="EMBL" id="LDYG01000029">
    <property type="protein sequence ID" value="KUP06308.1"/>
    <property type="molecule type" value="Genomic_DNA"/>
</dbReference>
<dbReference type="PROSITE" id="PS51819">
    <property type="entry name" value="VOC"/>
    <property type="match status" value="1"/>
</dbReference>
<dbReference type="Proteomes" id="UP000074108">
    <property type="component" value="Unassembled WGS sequence"/>
</dbReference>
<dbReference type="InterPro" id="IPR029068">
    <property type="entry name" value="Glyas_Bleomycin-R_OHBP_Dase"/>
</dbReference>
<evidence type="ECO:0000313" key="2">
    <source>
        <dbReference type="EMBL" id="KUP06308.1"/>
    </source>
</evidence>
<reference evidence="2 3" key="1">
    <citation type="journal article" date="2016" name="Front. Microbiol.">
        <title>Microevolution Analysis of Bacillus coahuilensis Unveils Differences in Phosphorus Acquisition Strategies and Their Regulation.</title>
        <authorList>
            <person name="Gomez-Lunar Z."/>
            <person name="Hernandez-Gonzalez I."/>
            <person name="Rodriguez-Torres M.D."/>
            <person name="Souza V."/>
            <person name="Olmedo-Alvarez G."/>
        </authorList>
    </citation>
    <scope>NUCLEOTIDE SEQUENCE [LARGE SCALE GENOMIC DNA]</scope>
    <source>
        <strain evidence="3">p1.1.43</strain>
    </source>
</reference>
<dbReference type="RefSeq" id="WP_059351178.1">
    <property type="nucleotide sequence ID" value="NZ_LDYG01000029.1"/>
</dbReference>
<feature type="domain" description="VOC" evidence="1">
    <location>
        <begin position="7"/>
        <end position="128"/>
    </location>
</feature>
<dbReference type="Pfam" id="PF00903">
    <property type="entry name" value="Glyoxalase"/>
    <property type="match status" value="1"/>
</dbReference>
<name>A0A147K824_9BACI</name>
<keyword evidence="3" id="KW-1185">Reference proteome</keyword>
<sequence>MPHYISHIATIEIPVTVLERSIRFYTEMIGGEVEFKGEKNSMITFKKTGVPTIFLVQTEEKGNLSFVNSNNGVEHSIIDFYTPKLEEYYHWLIDQKVKVGSLNIHHENNFGGFGFYDPDGHLLSVTNFLHKGQ</sequence>